<keyword evidence="10" id="KW-1185">Reference proteome</keyword>
<reference evidence="9 10" key="1">
    <citation type="journal article" date="2015" name="Int. J. Syst. Evol. Microbiol.">
        <title>Aestuariivita atlantica sp. nov., isolated from deep sea sediment of the Atlantic Ocean.</title>
        <authorList>
            <person name="Li G."/>
            <person name="Lai Q."/>
            <person name="Du Y."/>
            <person name="Liu X."/>
            <person name="Sun F."/>
            <person name="Shao Z."/>
        </authorList>
    </citation>
    <scope>NUCLEOTIDE SEQUENCE [LARGE SCALE GENOMIC DNA]</scope>
    <source>
        <strain evidence="9 10">22II-S11-z3</strain>
    </source>
</reference>
<dbReference type="PANTHER" id="PTHR30269:SF32">
    <property type="entry name" value="MEMBRANE TRANSPORTER PROTEIN-RELATED"/>
    <property type="match status" value="1"/>
</dbReference>
<dbReference type="GO" id="GO:0005886">
    <property type="term" value="C:plasma membrane"/>
    <property type="evidence" value="ECO:0007669"/>
    <property type="project" value="UniProtKB-SubCell"/>
</dbReference>
<accession>A0A0L1JNA9</accession>
<keyword evidence="7 8" id="KW-0472">Membrane</keyword>
<feature type="transmembrane region" description="Helical" evidence="8">
    <location>
        <begin position="106"/>
        <end position="125"/>
    </location>
</feature>
<dbReference type="Pfam" id="PF01925">
    <property type="entry name" value="TauE"/>
    <property type="match status" value="1"/>
</dbReference>
<feature type="transmembrane region" description="Helical" evidence="8">
    <location>
        <begin position="232"/>
        <end position="250"/>
    </location>
</feature>
<evidence type="ECO:0000256" key="6">
    <source>
        <dbReference type="ARBA" id="ARBA00022989"/>
    </source>
</evidence>
<evidence type="ECO:0000256" key="4">
    <source>
        <dbReference type="ARBA" id="ARBA00022475"/>
    </source>
</evidence>
<dbReference type="PANTHER" id="PTHR30269">
    <property type="entry name" value="TRANSMEMBRANE PROTEIN YFCA"/>
    <property type="match status" value="1"/>
</dbReference>
<comment type="caution">
    <text evidence="9">The sequence shown here is derived from an EMBL/GenBank/DDBJ whole genome shotgun (WGS) entry which is preliminary data.</text>
</comment>
<keyword evidence="3" id="KW-0813">Transport</keyword>
<evidence type="ECO:0000256" key="5">
    <source>
        <dbReference type="ARBA" id="ARBA00022692"/>
    </source>
</evidence>
<protein>
    <recommendedName>
        <fullName evidence="8">Probable membrane transporter protein</fullName>
    </recommendedName>
</protein>
<gene>
    <name evidence="9" type="ORF">ATO11_12105</name>
</gene>
<dbReference type="AlphaFoldDB" id="A0A0L1JNA9"/>
<feature type="transmembrane region" description="Helical" evidence="8">
    <location>
        <begin position="82"/>
        <end position="100"/>
    </location>
</feature>
<evidence type="ECO:0000256" key="2">
    <source>
        <dbReference type="ARBA" id="ARBA00009142"/>
    </source>
</evidence>
<dbReference type="STRING" id="1317121.ATO11_12105"/>
<keyword evidence="5 8" id="KW-0812">Transmembrane</keyword>
<name>A0A0L1JNA9_9RHOB</name>
<comment type="subcellular location">
    <subcellularLocation>
        <location evidence="1 8">Cell membrane</location>
        <topology evidence="1 8">Multi-pass membrane protein</topology>
    </subcellularLocation>
</comment>
<evidence type="ECO:0000313" key="10">
    <source>
        <dbReference type="Proteomes" id="UP000036938"/>
    </source>
</evidence>
<keyword evidence="4 8" id="KW-1003">Cell membrane</keyword>
<proteinExistence type="inferred from homology"/>
<evidence type="ECO:0000256" key="8">
    <source>
        <dbReference type="RuleBase" id="RU363041"/>
    </source>
</evidence>
<keyword evidence="6 8" id="KW-1133">Transmembrane helix</keyword>
<sequence length="256" mass="26591">MDLVFGAISPGILALAAAVAVLAGLVKGLVGFAMPMIIVAGLGSFVAPDLALAALILPTLVTNVMQALAQGPRAAWRDARRFMIFMVVGAAFLVAVAQFVPLLDPATFFVALGVPVVLFTLSQLGGWQPPLHRLPRAWAQAGTGMVAGTLGGLSGVWGPPTVMMLTAFGTEKAVQMRVQGVVYGLGAVLLVVSHLHSGILDEVGTRLSLLLILPAVVGMALGTAMQPRIDQAMFRRLTLGVLLIAGLNLIRRGFLG</sequence>
<evidence type="ECO:0000256" key="7">
    <source>
        <dbReference type="ARBA" id="ARBA00023136"/>
    </source>
</evidence>
<feature type="transmembrane region" description="Helical" evidence="8">
    <location>
        <begin position="33"/>
        <end position="61"/>
    </location>
</feature>
<evidence type="ECO:0000313" key="9">
    <source>
        <dbReference type="EMBL" id="KNG93197.1"/>
    </source>
</evidence>
<feature type="transmembrane region" description="Helical" evidence="8">
    <location>
        <begin position="207"/>
        <end position="226"/>
    </location>
</feature>
<dbReference type="InterPro" id="IPR052017">
    <property type="entry name" value="TSUP"/>
</dbReference>
<dbReference type="RefSeq" id="WP_050531154.1">
    <property type="nucleotide sequence ID" value="NZ_AQQZ01000005.1"/>
</dbReference>
<evidence type="ECO:0000256" key="3">
    <source>
        <dbReference type="ARBA" id="ARBA00022448"/>
    </source>
</evidence>
<organism evidence="9 10">
    <name type="scientific">Pseudaestuariivita atlantica</name>
    <dbReference type="NCBI Taxonomy" id="1317121"/>
    <lineage>
        <taxon>Bacteria</taxon>
        <taxon>Pseudomonadati</taxon>
        <taxon>Pseudomonadota</taxon>
        <taxon>Alphaproteobacteria</taxon>
        <taxon>Rhodobacterales</taxon>
        <taxon>Paracoccaceae</taxon>
        <taxon>Pseudaestuariivita</taxon>
    </lineage>
</organism>
<feature type="transmembrane region" description="Helical" evidence="8">
    <location>
        <begin position="178"/>
        <end position="195"/>
    </location>
</feature>
<feature type="transmembrane region" description="Helical" evidence="8">
    <location>
        <begin position="137"/>
        <end position="158"/>
    </location>
</feature>
<dbReference type="EMBL" id="AQQZ01000005">
    <property type="protein sequence ID" value="KNG93197.1"/>
    <property type="molecule type" value="Genomic_DNA"/>
</dbReference>
<dbReference type="PATRIC" id="fig|1317121.7.peg.3127"/>
<evidence type="ECO:0000256" key="1">
    <source>
        <dbReference type="ARBA" id="ARBA00004651"/>
    </source>
</evidence>
<dbReference type="Proteomes" id="UP000036938">
    <property type="component" value="Unassembled WGS sequence"/>
</dbReference>
<dbReference type="InterPro" id="IPR002781">
    <property type="entry name" value="TM_pro_TauE-like"/>
</dbReference>
<dbReference type="OrthoDB" id="9800873at2"/>
<comment type="similarity">
    <text evidence="2 8">Belongs to the 4-toluene sulfonate uptake permease (TSUP) (TC 2.A.102) family.</text>
</comment>